<keyword evidence="5" id="KW-0238">DNA-binding</keyword>
<evidence type="ECO:0000313" key="10">
    <source>
        <dbReference type="Proteomes" id="UP000184529"/>
    </source>
</evidence>
<evidence type="ECO:0000256" key="4">
    <source>
        <dbReference type="ARBA" id="ARBA00022840"/>
    </source>
</evidence>
<dbReference type="GO" id="GO:0003677">
    <property type="term" value="F:DNA binding"/>
    <property type="evidence" value="ECO:0007669"/>
    <property type="project" value="UniProtKB-KW"/>
</dbReference>
<keyword evidence="4" id="KW-0067">ATP-binding</keyword>
<name>A0A1M6H1G9_9FIRM</name>
<evidence type="ECO:0000256" key="5">
    <source>
        <dbReference type="ARBA" id="ARBA00023125"/>
    </source>
</evidence>
<dbReference type="InterPro" id="IPR033186">
    <property type="entry name" value="HerA_C"/>
</dbReference>
<dbReference type="Pfam" id="PF01935">
    <property type="entry name" value="DUF87"/>
    <property type="match status" value="1"/>
</dbReference>
<dbReference type="Proteomes" id="UP000184529">
    <property type="component" value="Unassembled WGS sequence"/>
</dbReference>
<dbReference type="GO" id="GO:0004386">
    <property type="term" value="F:helicase activity"/>
    <property type="evidence" value="ECO:0007669"/>
    <property type="project" value="UniProtKB-KW"/>
</dbReference>
<dbReference type="AlphaFoldDB" id="A0A1M6H1G9"/>
<organism evidence="9 10">
    <name type="scientific">Desulfofundulus thermosubterraneus DSM 16057</name>
    <dbReference type="NCBI Taxonomy" id="1121432"/>
    <lineage>
        <taxon>Bacteria</taxon>
        <taxon>Bacillati</taxon>
        <taxon>Bacillota</taxon>
        <taxon>Clostridia</taxon>
        <taxon>Eubacteriales</taxon>
        <taxon>Peptococcaceae</taxon>
        <taxon>Desulfofundulus</taxon>
    </lineage>
</organism>
<protein>
    <recommendedName>
        <fullName evidence="11">Helicase HerA central domain-containing protein</fullName>
    </recommendedName>
</protein>
<dbReference type="Pfam" id="PF05872">
    <property type="entry name" value="HerA_C"/>
    <property type="match status" value="1"/>
</dbReference>
<evidence type="ECO:0000259" key="8">
    <source>
        <dbReference type="Pfam" id="PF05872"/>
    </source>
</evidence>
<dbReference type="InterPro" id="IPR027417">
    <property type="entry name" value="P-loop_NTPase"/>
</dbReference>
<dbReference type="GO" id="GO:0005524">
    <property type="term" value="F:ATP binding"/>
    <property type="evidence" value="ECO:0007669"/>
    <property type="project" value="UniProtKB-KW"/>
</dbReference>
<dbReference type="EMBL" id="FQZM01000021">
    <property type="protein sequence ID" value="SHJ16053.1"/>
    <property type="molecule type" value="Genomic_DNA"/>
</dbReference>
<proteinExistence type="predicted"/>
<sequence length="463" mass="50696">MPALGIVLSATYDTFKFRSALRVLSDSFVVTPLNGNAFLFGRVTGAKTESPNNIIYEVSVLRRGETGGSEVTFFAPRETAVPGAEVYEPSPGVVARALGFDMDPAKSLHVGRAGDVDVCLRPDVLLRHIFVGGTTGSGKSYFASVLMEELAGLQVPAVAMDSQADYLEHVKALGGAVVRPGVDYTVPLSSLTTEEAVQMVAALEGTPGYDLFAFSFAALQKEIDAGRRKTFTLTDLLKQMEQDGMHALRLTGYEFRVAMSRVEASIRRHRFLGTMGRNLDWAALLKTGKPVAVDCSSLDLLQLQLVVGATLRELQRLRLAGKIPQFVIFLDEAHLLVPFDSETPCKQVIRECVRIGRHYGICTVLITQNPLDIDRKIISQCNTRAVFAIEPDQLEALHGIRADATPAMLRGIPKFPRGTCLLSGTYETVRHAVVVRVRELRNVRNGQAQKDNCNCGILRELTY</sequence>
<evidence type="ECO:0000313" key="9">
    <source>
        <dbReference type="EMBL" id="SHJ16053.1"/>
    </source>
</evidence>
<feature type="domain" description="Helicase HerA central" evidence="7">
    <location>
        <begin position="110"/>
        <end position="313"/>
    </location>
</feature>
<reference evidence="10" key="1">
    <citation type="submission" date="2016-11" db="EMBL/GenBank/DDBJ databases">
        <authorList>
            <person name="Varghese N."/>
            <person name="Submissions S."/>
        </authorList>
    </citation>
    <scope>NUCLEOTIDE SEQUENCE [LARGE SCALE GENOMIC DNA]</scope>
    <source>
        <strain evidence="10">DSM 16057</strain>
    </source>
</reference>
<accession>A0A1M6H1G9</accession>
<dbReference type="OrthoDB" id="9806951at2"/>
<dbReference type="Gene3D" id="3.40.50.300">
    <property type="entry name" value="P-loop containing nucleotide triphosphate hydrolases"/>
    <property type="match status" value="2"/>
</dbReference>
<dbReference type="SUPFAM" id="SSF52540">
    <property type="entry name" value="P-loop containing nucleoside triphosphate hydrolases"/>
    <property type="match status" value="1"/>
</dbReference>
<evidence type="ECO:0008006" key="11">
    <source>
        <dbReference type="Google" id="ProtNLM"/>
    </source>
</evidence>
<dbReference type="GO" id="GO:0016787">
    <property type="term" value="F:hydrolase activity"/>
    <property type="evidence" value="ECO:0007669"/>
    <property type="project" value="UniProtKB-KW"/>
</dbReference>
<dbReference type="PANTHER" id="PTHR42957:SF1">
    <property type="entry name" value="HELICASE MJ1565-RELATED"/>
    <property type="match status" value="1"/>
</dbReference>
<feature type="domain" description="Helicase HerA-like C-terminal" evidence="8">
    <location>
        <begin position="324"/>
        <end position="389"/>
    </location>
</feature>
<keyword evidence="1" id="KW-0547">Nucleotide-binding</keyword>
<evidence type="ECO:0000256" key="2">
    <source>
        <dbReference type="ARBA" id="ARBA00022801"/>
    </source>
</evidence>
<dbReference type="STRING" id="1121432.SAMN02745219_01888"/>
<dbReference type="PANTHER" id="PTHR42957">
    <property type="entry name" value="HELICASE MJ1565-RELATED"/>
    <property type="match status" value="1"/>
</dbReference>
<evidence type="ECO:0000256" key="3">
    <source>
        <dbReference type="ARBA" id="ARBA00022806"/>
    </source>
</evidence>
<dbReference type="InterPro" id="IPR008571">
    <property type="entry name" value="HerA-like"/>
</dbReference>
<gene>
    <name evidence="9" type="ORF">SAMN02745219_01888</name>
</gene>
<keyword evidence="3" id="KW-0347">Helicase</keyword>
<evidence type="ECO:0000256" key="6">
    <source>
        <dbReference type="ARBA" id="ARBA00023235"/>
    </source>
</evidence>
<evidence type="ECO:0000259" key="7">
    <source>
        <dbReference type="Pfam" id="PF01935"/>
    </source>
</evidence>
<keyword evidence="2" id="KW-0378">Hydrolase</keyword>
<dbReference type="RefSeq" id="WP_072869133.1">
    <property type="nucleotide sequence ID" value="NZ_FQZM01000021.1"/>
</dbReference>
<dbReference type="InterPro" id="IPR002789">
    <property type="entry name" value="HerA_central"/>
</dbReference>
<dbReference type="CDD" id="cd01127">
    <property type="entry name" value="TrwB_TraG_TraD_VirD4"/>
    <property type="match status" value="1"/>
</dbReference>
<evidence type="ECO:0000256" key="1">
    <source>
        <dbReference type="ARBA" id="ARBA00022741"/>
    </source>
</evidence>
<keyword evidence="10" id="KW-1185">Reference proteome</keyword>
<keyword evidence="6" id="KW-0413">Isomerase</keyword>